<sequence>MSWKERTELLLGADAVAKLGQSHVLIAGLGGVGGMVTEMLVRAGIGEITVIDADVIHETNRNRQLIALADNEGKGKAEEWKERLLNINPELKVHVIAEFIRDKAIPELLENKFDFVVDAIDTLAPKVFLIYHTMQKGYPLVSSLGSGSKMAPEQIRICDIAESYNCKLGFYVRKRLHKLGIRSGFDVVFSPEPQKENSIIPDESNEAIKSTIGTISYMPNAFGIFLASVVIRRLLGIEINK</sequence>
<reference evidence="2" key="1">
    <citation type="submission" date="2019-08" db="EMBL/GenBank/DDBJ databases">
        <authorList>
            <person name="Kucharzyk K."/>
            <person name="Murdoch R.W."/>
            <person name="Higgins S."/>
            <person name="Loffler F."/>
        </authorList>
    </citation>
    <scope>NUCLEOTIDE SEQUENCE</scope>
</reference>
<dbReference type="Gene3D" id="3.40.50.720">
    <property type="entry name" value="NAD(P)-binding Rossmann-like Domain"/>
    <property type="match status" value="1"/>
</dbReference>
<dbReference type="Pfam" id="PF00899">
    <property type="entry name" value="ThiF"/>
    <property type="match status" value="1"/>
</dbReference>
<protein>
    <submittedName>
        <fullName evidence="2">tRNA threonylcarbamoyladenosine dehydratase</fullName>
        <ecNumber evidence="2">6.1.-.-</ecNumber>
    </submittedName>
</protein>
<dbReference type="PANTHER" id="PTHR43267">
    <property type="entry name" value="TRNA THREONYLCARBAMOYLADENOSINE DEHYDRATASE"/>
    <property type="match status" value="1"/>
</dbReference>
<accession>A0A644YHA0</accession>
<proteinExistence type="predicted"/>
<comment type="caution">
    <text evidence="2">The sequence shown here is derived from an EMBL/GenBank/DDBJ whole genome shotgun (WGS) entry which is preliminary data.</text>
</comment>
<dbReference type="EMBL" id="VSSQ01005126">
    <property type="protein sequence ID" value="MPM27955.1"/>
    <property type="molecule type" value="Genomic_DNA"/>
</dbReference>
<gene>
    <name evidence="2" type="primary">tcdA_8</name>
    <name evidence="2" type="ORF">SDC9_74472</name>
</gene>
<dbReference type="EC" id="6.1.-.-" evidence="2"/>
<dbReference type="GO" id="GO:0008641">
    <property type="term" value="F:ubiquitin-like modifier activating enzyme activity"/>
    <property type="evidence" value="ECO:0007669"/>
    <property type="project" value="InterPro"/>
</dbReference>
<dbReference type="GO" id="GO:0061504">
    <property type="term" value="P:cyclic threonylcarbamoyladenosine biosynthetic process"/>
    <property type="evidence" value="ECO:0007669"/>
    <property type="project" value="TreeGrafter"/>
</dbReference>
<dbReference type="InterPro" id="IPR045886">
    <property type="entry name" value="ThiF/MoeB/HesA"/>
</dbReference>
<dbReference type="InterPro" id="IPR035985">
    <property type="entry name" value="Ubiquitin-activating_enz"/>
</dbReference>
<dbReference type="AlphaFoldDB" id="A0A644YHA0"/>
<organism evidence="2">
    <name type="scientific">bioreactor metagenome</name>
    <dbReference type="NCBI Taxonomy" id="1076179"/>
    <lineage>
        <taxon>unclassified sequences</taxon>
        <taxon>metagenomes</taxon>
        <taxon>ecological metagenomes</taxon>
    </lineage>
</organism>
<keyword evidence="2" id="KW-0436">Ligase</keyword>
<feature type="domain" description="THIF-type NAD/FAD binding fold" evidence="1">
    <location>
        <begin position="10"/>
        <end position="237"/>
    </location>
</feature>
<dbReference type="SUPFAM" id="SSF69572">
    <property type="entry name" value="Activating enzymes of the ubiquitin-like proteins"/>
    <property type="match status" value="1"/>
</dbReference>
<evidence type="ECO:0000259" key="1">
    <source>
        <dbReference type="Pfam" id="PF00899"/>
    </source>
</evidence>
<dbReference type="CDD" id="cd00755">
    <property type="entry name" value="YgdL_like"/>
    <property type="match status" value="1"/>
</dbReference>
<dbReference type="GO" id="GO:0061503">
    <property type="term" value="F:tRNA threonylcarbamoyladenosine dehydratase"/>
    <property type="evidence" value="ECO:0007669"/>
    <property type="project" value="TreeGrafter"/>
</dbReference>
<name>A0A644YHA0_9ZZZZ</name>
<evidence type="ECO:0000313" key="2">
    <source>
        <dbReference type="EMBL" id="MPM27955.1"/>
    </source>
</evidence>
<dbReference type="PANTHER" id="PTHR43267:SF1">
    <property type="entry name" value="TRNA THREONYLCARBAMOYLADENOSINE DEHYDRATASE"/>
    <property type="match status" value="1"/>
</dbReference>
<dbReference type="InterPro" id="IPR000594">
    <property type="entry name" value="ThiF_NAD_FAD-bd"/>
</dbReference>